<name>A0ACB9ILG3_9ASTR</name>
<evidence type="ECO:0000313" key="2">
    <source>
        <dbReference type="Proteomes" id="UP001056120"/>
    </source>
</evidence>
<gene>
    <name evidence="1" type="ORF">L1987_23849</name>
</gene>
<reference evidence="1 2" key="2">
    <citation type="journal article" date="2022" name="Mol. Ecol. Resour.">
        <title>The genomes of chicory, endive, great burdock and yacon provide insights into Asteraceae paleo-polyploidization history and plant inulin production.</title>
        <authorList>
            <person name="Fan W."/>
            <person name="Wang S."/>
            <person name="Wang H."/>
            <person name="Wang A."/>
            <person name="Jiang F."/>
            <person name="Liu H."/>
            <person name="Zhao H."/>
            <person name="Xu D."/>
            <person name="Zhang Y."/>
        </authorList>
    </citation>
    <scope>NUCLEOTIDE SEQUENCE [LARGE SCALE GENOMIC DNA]</scope>
    <source>
        <strain evidence="2">cv. Yunnan</strain>
        <tissue evidence="1">Leaves</tissue>
    </source>
</reference>
<organism evidence="1 2">
    <name type="scientific">Smallanthus sonchifolius</name>
    <dbReference type="NCBI Taxonomy" id="185202"/>
    <lineage>
        <taxon>Eukaryota</taxon>
        <taxon>Viridiplantae</taxon>
        <taxon>Streptophyta</taxon>
        <taxon>Embryophyta</taxon>
        <taxon>Tracheophyta</taxon>
        <taxon>Spermatophyta</taxon>
        <taxon>Magnoliopsida</taxon>
        <taxon>eudicotyledons</taxon>
        <taxon>Gunneridae</taxon>
        <taxon>Pentapetalae</taxon>
        <taxon>asterids</taxon>
        <taxon>campanulids</taxon>
        <taxon>Asterales</taxon>
        <taxon>Asteraceae</taxon>
        <taxon>Asteroideae</taxon>
        <taxon>Heliantheae alliance</taxon>
        <taxon>Millerieae</taxon>
        <taxon>Smallanthus</taxon>
    </lineage>
</organism>
<sequence length="68" mass="8203">MTYYWLFNESKFPITLLREATRLLFSLQLHHRSCIIACFCPSNLYNRRKLAELTLVVADFRWKLEAIH</sequence>
<keyword evidence="2" id="KW-1185">Reference proteome</keyword>
<proteinExistence type="predicted"/>
<accession>A0ACB9ILG3</accession>
<protein>
    <submittedName>
        <fullName evidence="1">Uncharacterized protein</fullName>
    </submittedName>
</protein>
<comment type="caution">
    <text evidence="1">The sequence shown here is derived from an EMBL/GenBank/DDBJ whole genome shotgun (WGS) entry which is preliminary data.</text>
</comment>
<dbReference type="Proteomes" id="UP001056120">
    <property type="component" value="Linkage Group LG08"/>
</dbReference>
<reference evidence="2" key="1">
    <citation type="journal article" date="2022" name="Mol. Ecol. Resour.">
        <title>The genomes of chicory, endive, great burdock and yacon provide insights into Asteraceae palaeo-polyploidization history and plant inulin production.</title>
        <authorList>
            <person name="Fan W."/>
            <person name="Wang S."/>
            <person name="Wang H."/>
            <person name="Wang A."/>
            <person name="Jiang F."/>
            <person name="Liu H."/>
            <person name="Zhao H."/>
            <person name="Xu D."/>
            <person name="Zhang Y."/>
        </authorList>
    </citation>
    <scope>NUCLEOTIDE SEQUENCE [LARGE SCALE GENOMIC DNA]</scope>
    <source>
        <strain evidence="2">cv. Yunnan</strain>
    </source>
</reference>
<dbReference type="EMBL" id="CM042025">
    <property type="protein sequence ID" value="KAI3807912.1"/>
    <property type="molecule type" value="Genomic_DNA"/>
</dbReference>
<evidence type="ECO:0000313" key="1">
    <source>
        <dbReference type="EMBL" id="KAI3807912.1"/>
    </source>
</evidence>